<dbReference type="EMBL" id="CP014796">
    <property type="protein sequence ID" value="APX24479.1"/>
    <property type="molecule type" value="Genomic_DNA"/>
</dbReference>
<gene>
    <name evidence="5" type="ORF">Ga0080559_TMP3683</name>
</gene>
<dbReference type="SUPFAM" id="SSF55031">
    <property type="entry name" value="Bacterial exopeptidase dimerisation domain"/>
    <property type="match status" value="1"/>
</dbReference>
<dbReference type="Proteomes" id="UP000186559">
    <property type="component" value="Chromosome"/>
</dbReference>
<dbReference type="PANTHER" id="PTHR43808">
    <property type="entry name" value="ACETYLORNITHINE DEACETYLASE"/>
    <property type="match status" value="1"/>
</dbReference>
<dbReference type="Gene3D" id="3.30.70.360">
    <property type="match status" value="1"/>
</dbReference>
<keyword evidence="1" id="KW-0479">Metal-binding</keyword>
<feature type="domain" description="Peptidase M20 dimerisation" evidence="4">
    <location>
        <begin position="184"/>
        <end position="292"/>
    </location>
</feature>
<dbReference type="STRING" id="1229727.Ga0080559_TMP3683"/>
<protein>
    <submittedName>
        <fullName evidence="5">Succinyl-diaminopimelate desuccinylase</fullName>
        <ecNumber evidence="5">3.5.1.18</ecNumber>
    </submittedName>
</protein>
<keyword evidence="2 5" id="KW-0378">Hydrolase</keyword>
<dbReference type="GO" id="GO:0008777">
    <property type="term" value="F:acetylornithine deacetylase activity"/>
    <property type="evidence" value="ECO:0007669"/>
    <property type="project" value="TreeGrafter"/>
</dbReference>
<dbReference type="EC" id="3.5.1.18" evidence="5"/>
<dbReference type="PANTHER" id="PTHR43808:SF31">
    <property type="entry name" value="N-ACETYL-L-CITRULLINE DEACETYLASE"/>
    <property type="match status" value="1"/>
</dbReference>
<dbReference type="InterPro" id="IPR036264">
    <property type="entry name" value="Bact_exopeptidase_dim_dom"/>
</dbReference>
<evidence type="ECO:0000313" key="6">
    <source>
        <dbReference type="Proteomes" id="UP000186559"/>
    </source>
</evidence>
<accession>A0A1U7D8L9</accession>
<reference evidence="5 6" key="1">
    <citation type="submission" date="2016-03" db="EMBL/GenBank/DDBJ databases">
        <title>Deep-sea bacteria in the southern Pacific.</title>
        <authorList>
            <person name="Tang K."/>
        </authorList>
    </citation>
    <scope>NUCLEOTIDE SEQUENCE [LARGE SCALE GENOMIC DNA]</scope>
    <source>
        <strain evidence="5 6">JLT2016</strain>
    </source>
</reference>
<dbReference type="InterPro" id="IPR011650">
    <property type="entry name" value="Peptidase_M20_dimer"/>
</dbReference>
<dbReference type="InterPro" id="IPR002933">
    <property type="entry name" value="Peptidase_M20"/>
</dbReference>
<dbReference type="GO" id="GO:0046872">
    <property type="term" value="F:metal ion binding"/>
    <property type="evidence" value="ECO:0007669"/>
    <property type="project" value="UniProtKB-KW"/>
</dbReference>
<proteinExistence type="predicted"/>
<dbReference type="Pfam" id="PF01546">
    <property type="entry name" value="Peptidase_M20"/>
    <property type="match status" value="1"/>
</dbReference>
<name>A0A1U7D8L9_9RHOB</name>
<evidence type="ECO:0000256" key="3">
    <source>
        <dbReference type="ARBA" id="ARBA00023285"/>
    </source>
</evidence>
<dbReference type="GO" id="GO:0006526">
    <property type="term" value="P:L-arginine biosynthetic process"/>
    <property type="evidence" value="ECO:0007669"/>
    <property type="project" value="TreeGrafter"/>
</dbReference>
<keyword evidence="6" id="KW-1185">Reference proteome</keyword>
<keyword evidence="3" id="KW-0170">Cobalt</keyword>
<sequence length="418" mass="44566">MQALAEMIACPTSMPPGEGYEDFARLMEASFADLGCTSERVIVPRELWDGPGLSGERVNLILRPDMPGADADLPEAMIYFHTDTAPVGDGWTVDPLSLTERDGKLLGRGTADMKGTIAAVRDALLRLADAEAPLAFRPVLAFCSDEEGGRYPGIRYLAENGPLPEVLLNLNGSAEPRIWAGCLGSLDFTLTVTGRATHSGEPDRGINAAEALLPALIALNALKPQVEARTTALPAPPWSDGPLKGRLNITAIHSGDKGSALPGQAQTTVNRRYIAEEDAETVISEIRETVARAMDGTAALDWDLRVTGHLPPVSDPDGPATRRWTLARARAFGLPESDFLRYGSGTSSDFGWVQKAGLKHMLLGGLARPDRNVHAADEFTTVEDLRGLSDAIAYFLAADSAPDGADQTDSFPTEGTPQ</sequence>
<dbReference type="KEGG" id="tpro:Ga0080559_TMP3683"/>
<dbReference type="Gene3D" id="3.40.630.10">
    <property type="entry name" value="Zn peptidases"/>
    <property type="match status" value="1"/>
</dbReference>
<evidence type="ECO:0000259" key="4">
    <source>
        <dbReference type="Pfam" id="PF07687"/>
    </source>
</evidence>
<evidence type="ECO:0000313" key="5">
    <source>
        <dbReference type="EMBL" id="APX24479.1"/>
    </source>
</evidence>
<evidence type="ECO:0000256" key="1">
    <source>
        <dbReference type="ARBA" id="ARBA00022723"/>
    </source>
</evidence>
<evidence type="ECO:0000256" key="2">
    <source>
        <dbReference type="ARBA" id="ARBA00022801"/>
    </source>
</evidence>
<dbReference type="Pfam" id="PF07687">
    <property type="entry name" value="M20_dimer"/>
    <property type="match status" value="1"/>
</dbReference>
<dbReference type="GO" id="GO:0009014">
    <property type="term" value="F:succinyl-diaminopimelate desuccinylase activity"/>
    <property type="evidence" value="ECO:0007669"/>
    <property type="project" value="UniProtKB-EC"/>
</dbReference>
<organism evidence="5 6">
    <name type="scientific">Salipiger profundus</name>
    <dbReference type="NCBI Taxonomy" id="1229727"/>
    <lineage>
        <taxon>Bacteria</taxon>
        <taxon>Pseudomonadati</taxon>
        <taxon>Pseudomonadota</taxon>
        <taxon>Alphaproteobacteria</taxon>
        <taxon>Rhodobacterales</taxon>
        <taxon>Roseobacteraceae</taxon>
        <taxon>Salipiger</taxon>
    </lineage>
</organism>
<dbReference type="AlphaFoldDB" id="A0A1U7D8L9"/>
<dbReference type="InterPro" id="IPR050072">
    <property type="entry name" value="Peptidase_M20A"/>
</dbReference>
<dbReference type="SUPFAM" id="SSF53187">
    <property type="entry name" value="Zn-dependent exopeptidases"/>
    <property type="match status" value="1"/>
</dbReference>